<keyword evidence="7" id="KW-1185">Reference proteome</keyword>
<dbReference type="GO" id="GO:0003700">
    <property type="term" value="F:DNA-binding transcription factor activity"/>
    <property type="evidence" value="ECO:0007669"/>
    <property type="project" value="InterPro"/>
</dbReference>
<dbReference type="InterPro" id="IPR058163">
    <property type="entry name" value="LysR-type_TF_proteobact-type"/>
</dbReference>
<dbReference type="GO" id="GO:0006351">
    <property type="term" value="P:DNA-templated transcription"/>
    <property type="evidence" value="ECO:0007669"/>
    <property type="project" value="TreeGrafter"/>
</dbReference>
<accession>A0A6L7G2I1</accession>
<evidence type="ECO:0000313" key="6">
    <source>
        <dbReference type="EMBL" id="MXN17912.1"/>
    </source>
</evidence>
<dbReference type="Gene3D" id="3.40.190.10">
    <property type="entry name" value="Periplasmic binding protein-like II"/>
    <property type="match status" value="2"/>
</dbReference>
<dbReference type="PANTHER" id="PTHR30537">
    <property type="entry name" value="HTH-TYPE TRANSCRIPTIONAL REGULATOR"/>
    <property type="match status" value="1"/>
</dbReference>
<dbReference type="InterPro" id="IPR036390">
    <property type="entry name" value="WH_DNA-bd_sf"/>
</dbReference>
<comment type="similarity">
    <text evidence="1">Belongs to the LysR transcriptional regulatory family.</text>
</comment>
<dbReference type="InterPro" id="IPR005119">
    <property type="entry name" value="LysR_subst-bd"/>
</dbReference>
<proteinExistence type="inferred from homology"/>
<evidence type="ECO:0000313" key="7">
    <source>
        <dbReference type="Proteomes" id="UP000477911"/>
    </source>
</evidence>
<dbReference type="PANTHER" id="PTHR30537:SF26">
    <property type="entry name" value="GLYCINE CLEAVAGE SYSTEM TRANSCRIPTIONAL ACTIVATOR"/>
    <property type="match status" value="1"/>
</dbReference>
<dbReference type="InterPro" id="IPR036388">
    <property type="entry name" value="WH-like_DNA-bd_sf"/>
</dbReference>
<dbReference type="InterPro" id="IPR000847">
    <property type="entry name" value="LysR_HTH_N"/>
</dbReference>
<dbReference type="RefSeq" id="WP_160893719.1">
    <property type="nucleotide sequence ID" value="NZ_WUMU01000006.1"/>
</dbReference>
<evidence type="ECO:0000256" key="3">
    <source>
        <dbReference type="ARBA" id="ARBA00023125"/>
    </source>
</evidence>
<reference evidence="6 7" key="1">
    <citation type="submission" date="2019-12" db="EMBL/GenBank/DDBJ databases">
        <authorList>
            <person name="Li M."/>
        </authorList>
    </citation>
    <scope>NUCLEOTIDE SEQUENCE [LARGE SCALE GENOMIC DNA]</scope>
    <source>
        <strain evidence="6 7">GBMRC 2024</strain>
    </source>
</reference>
<comment type="caution">
    <text evidence="6">The sequence shown here is derived from an EMBL/GenBank/DDBJ whole genome shotgun (WGS) entry which is preliminary data.</text>
</comment>
<keyword evidence="4" id="KW-0804">Transcription</keyword>
<dbReference type="GO" id="GO:0043565">
    <property type="term" value="F:sequence-specific DNA binding"/>
    <property type="evidence" value="ECO:0007669"/>
    <property type="project" value="TreeGrafter"/>
</dbReference>
<dbReference type="AlphaFoldDB" id="A0A6L7G2I1"/>
<dbReference type="EMBL" id="WUMU01000006">
    <property type="protein sequence ID" value="MXN17912.1"/>
    <property type="molecule type" value="Genomic_DNA"/>
</dbReference>
<protein>
    <submittedName>
        <fullName evidence="6">LysR family transcriptional regulator</fullName>
    </submittedName>
</protein>
<name>A0A6L7G2I1_9RHOB</name>
<dbReference type="SUPFAM" id="SSF53850">
    <property type="entry name" value="Periplasmic binding protein-like II"/>
    <property type="match status" value="1"/>
</dbReference>
<feature type="domain" description="HTH lysR-type" evidence="5">
    <location>
        <begin position="6"/>
        <end position="63"/>
    </location>
</feature>
<dbReference type="CDD" id="cd08432">
    <property type="entry name" value="PBP2_GcdR_TrpI_HvrB_AmpR_like"/>
    <property type="match status" value="1"/>
</dbReference>
<dbReference type="Pfam" id="PF00126">
    <property type="entry name" value="HTH_1"/>
    <property type="match status" value="1"/>
</dbReference>
<dbReference type="Proteomes" id="UP000477911">
    <property type="component" value="Unassembled WGS sequence"/>
</dbReference>
<evidence type="ECO:0000256" key="1">
    <source>
        <dbReference type="ARBA" id="ARBA00009437"/>
    </source>
</evidence>
<keyword evidence="2" id="KW-0805">Transcription regulation</keyword>
<evidence type="ECO:0000256" key="4">
    <source>
        <dbReference type="ARBA" id="ARBA00023163"/>
    </source>
</evidence>
<keyword evidence="3" id="KW-0238">DNA-binding</keyword>
<dbReference type="SUPFAM" id="SSF46785">
    <property type="entry name" value="Winged helix' DNA-binding domain"/>
    <property type="match status" value="1"/>
</dbReference>
<dbReference type="Gene3D" id="1.10.10.10">
    <property type="entry name" value="Winged helix-like DNA-binding domain superfamily/Winged helix DNA-binding domain"/>
    <property type="match status" value="1"/>
</dbReference>
<sequence length="308" mass="33438">MSDWMPSLNALRAFVATARHRSFVLAAEELCVTPSAVKQLVRKLEEALGRPLITREGRGLRVTPAGAAGLPHLARGFEEIARGLEVIRAEGGRRRLILSVEPSFATAWLVPRLERFRALSPEVDVLVDTTLALVDLRAGAADVAIRFGAAPDPGLVAHRLFDEALCAFCSPRLASGPGAVKRPEDIADVPLIHWDLSELGWARATRDWMGWTPWLRHLGLGALAREDGIRFRDYNLALQAAIAGQGLVLGSQPVLRDYLASGLLVQPFPDRVVTDIGYDAVTTPEALARPEVAAFLDWIRAEAALAQG</sequence>
<gene>
    <name evidence="6" type="ORF">GR170_08700</name>
</gene>
<dbReference type="Pfam" id="PF03466">
    <property type="entry name" value="LysR_substrate"/>
    <property type="match status" value="1"/>
</dbReference>
<evidence type="ECO:0000259" key="5">
    <source>
        <dbReference type="PROSITE" id="PS50931"/>
    </source>
</evidence>
<evidence type="ECO:0000256" key="2">
    <source>
        <dbReference type="ARBA" id="ARBA00023015"/>
    </source>
</evidence>
<dbReference type="PROSITE" id="PS50931">
    <property type="entry name" value="HTH_LYSR"/>
    <property type="match status" value="1"/>
</dbReference>
<organism evidence="6 7">
    <name type="scientific">Pseudooceanicola albus</name>
    <dbReference type="NCBI Taxonomy" id="2692189"/>
    <lineage>
        <taxon>Bacteria</taxon>
        <taxon>Pseudomonadati</taxon>
        <taxon>Pseudomonadota</taxon>
        <taxon>Alphaproteobacteria</taxon>
        <taxon>Rhodobacterales</taxon>
        <taxon>Paracoccaceae</taxon>
        <taxon>Pseudooceanicola</taxon>
    </lineage>
</organism>